<evidence type="ECO:0008006" key="9">
    <source>
        <dbReference type="Google" id="ProtNLM"/>
    </source>
</evidence>
<sequence length="226" mass="24905">MALTPDEILNHDFTKKGSRAYIASEVDAFLDQVNGDYEAIIAERDRFANEKEQLQVKVDELEAKREQVNQSIFVAQEAAERLKKDADAEVKKQLMHAQESATKIISDARTKAEAEATKLAQENSDLVAEQNELRQEVESFKDSFLKLLTVQRTLLDNDELAEAVHRLPMGQATAARIEKAGVNSAAEAATNVADEIVDDAATSDTTVEQGPVVVFPETEDTADNKS</sequence>
<dbReference type="EMBL" id="BJJW01000006">
    <property type="protein sequence ID" value="GDZ83922.1"/>
    <property type="molecule type" value="Genomic_DNA"/>
</dbReference>
<evidence type="ECO:0000256" key="4">
    <source>
        <dbReference type="ARBA" id="ARBA00023054"/>
    </source>
</evidence>
<evidence type="ECO:0000256" key="1">
    <source>
        <dbReference type="ARBA" id="ARBA00004496"/>
    </source>
</evidence>
<keyword evidence="2" id="KW-0963">Cytoplasm</keyword>
<organism evidence="7 8">
    <name type="scientific">Leuconostoc citreum</name>
    <dbReference type="NCBI Taxonomy" id="33964"/>
    <lineage>
        <taxon>Bacteria</taxon>
        <taxon>Bacillati</taxon>
        <taxon>Bacillota</taxon>
        <taxon>Bacilli</taxon>
        <taxon>Lactobacillales</taxon>
        <taxon>Lactobacillaceae</taxon>
        <taxon>Leuconostoc</taxon>
    </lineage>
</organism>
<name>A0A5A5U1R3_LEUCI</name>
<reference evidence="7 8" key="1">
    <citation type="submission" date="2019-04" db="EMBL/GenBank/DDBJ databases">
        <title>A pseudo-fructophilic Leuconostoc citreum strain F192-5 isolated from peel of satsuma mandarin: the first report for isolation and characterization of strain-dependent fructophilic-like characteristics.</title>
        <authorList>
            <person name="Maeno S."/>
            <person name="Tanizawa Y."/>
            <person name="Kajikawa A."/>
            <person name="Kanesaki Y."/>
            <person name="Kubota E."/>
            <person name="Arita M."/>
            <person name="Leon D."/>
            <person name="Endo A."/>
        </authorList>
    </citation>
    <scope>NUCLEOTIDE SEQUENCE [LARGE SCALE GENOMIC DNA]</scope>
    <source>
        <strain evidence="7 8">F192-5</strain>
    </source>
</reference>
<keyword evidence="4 6" id="KW-0175">Coiled coil</keyword>
<dbReference type="PANTHER" id="PTHR35794">
    <property type="entry name" value="CELL DIVISION PROTEIN DIVIVA"/>
    <property type="match status" value="1"/>
</dbReference>
<dbReference type="Proteomes" id="UP000323274">
    <property type="component" value="Unassembled WGS sequence"/>
</dbReference>
<proteinExistence type="predicted"/>
<feature type="coiled-coil region" evidence="6">
    <location>
        <begin position="37"/>
        <end position="78"/>
    </location>
</feature>
<keyword evidence="5" id="KW-0131">Cell cycle</keyword>
<evidence type="ECO:0000256" key="2">
    <source>
        <dbReference type="ARBA" id="ARBA00022490"/>
    </source>
</evidence>
<keyword evidence="3" id="KW-0132">Cell division</keyword>
<dbReference type="GO" id="GO:0005737">
    <property type="term" value="C:cytoplasm"/>
    <property type="evidence" value="ECO:0007669"/>
    <property type="project" value="UniProtKB-SubCell"/>
</dbReference>
<gene>
    <name evidence="7" type="ORF">LCIT_11640</name>
</gene>
<dbReference type="InterPro" id="IPR007793">
    <property type="entry name" value="DivIVA_fam"/>
</dbReference>
<protein>
    <recommendedName>
        <fullName evidence="9">Cell division initiation protein</fullName>
    </recommendedName>
</protein>
<feature type="coiled-coil region" evidence="6">
    <location>
        <begin position="109"/>
        <end position="143"/>
    </location>
</feature>
<evidence type="ECO:0000256" key="5">
    <source>
        <dbReference type="ARBA" id="ARBA00023306"/>
    </source>
</evidence>
<evidence type="ECO:0000313" key="8">
    <source>
        <dbReference type="Proteomes" id="UP000323274"/>
    </source>
</evidence>
<dbReference type="NCBIfam" id="TIGR03544">
    <property type="entry name" value="DivI1A_domain"/>
    <property type="match status" value="1"/>
</dbReference>
<dbReference type="InterPro" id="IPR019933">
    <property type="entry name" value="DivIVA_domain"/>
</dbReference>
<evidence type="ECO:0000256" key="6">
    <source>
        <dbReference type="SAM" id="Coils"/>
    </source>
</evidence>
<accession>A0A5A5U1R3</accession>
<dbReference type="AlphaFoldDB" id="A0A5A5U1R3"/>
<evidence type="ECO:0000313" key="7">
    <source>
        <dbReference type="EMBL" id="GDZ83922.1"/>
    </source>
</evidence>
<comment type="caution">
    <text evidence="7">The sequence shown here is derived from an EMBL/GenBank/DDBJ whole genome shotgun (WGS) entry which is preliminary data.</text>
</comment>
<evidence type="ECO:0000256" key="3">
    <source>
        <dbReference type="ARBA" id="ARBA00022618"/>
    </source>
</evidence>
<comment type="subcellular location">
    <subcellularLocation>
        <location evidence="1">Cytoplasm</location>
    </subcellularLocation>
</comment>
<dbReference type="Gene3D" id="6.10.250.660">
    <property type="match status" value="1"/>
</dbReference>
<dbReference type="PANTHER" id="PTHR35794:SF1">
    <property type="entry name" value="CELL CYCLE PROTEIN GPSB"/>
    <property type="match status" value="1"/>
</dbReference>
<dbReference type="GO" id="GO:0051301">
    <property type="term" value="P:cell division"/>
    <property type="evidence" value="ECO:0007669"/>
    <property type="project" value="UniProtKB-KW"/>
</dbReference>
<dbReference type="RefSeq" id="WP_040176701.1">
    <property type="nucleotide sequence ID" value="NZ_BJJW01000006.1"/>
</dbReference>
<dbReference type="Pfam" id="PF05103">
    <property type="entry name" value="DivIVA"/>
    <property type="match status" value="1"/>
</dbReference>